<dbReference type="EMBL" id="NRPP01000005">
    <property type="protein sequence ID" value="TFJ28990.1"/>
    <property type="molecule type" value="Genomic_DNA"/>
</dbReference>
<organism evidence="2 3">
    <name type="scientific">Carnobacterium divergens</name>
    <name type="common">Lactobacillus divergens</name>
    <dbReference type="NCBI Taxonomy" id="2748"/>
    <lineage>
        <taxon>Bacteria</taxon>
        <taxon>Bacillati</taxon>
        <taxon>Bacillota</taxon>
        <taxon>Bacilli</taxon>
        <taxon>Lactobacillales</taxon>
        <taxon>Carnobacteriaceae</taxon>
        <taxon>Carnobacterium</taxon>
    </lineage>
</organism>
<proteinExistence type="predicted"/>
<dbReference type="AlphaFoldDB" id="A0A7Z8D0K6"/>
<name>A0A7Z8D0K6_CARDV</name>
<keyword evidence="1" id="KW-0472">Membrane</keyword>
<evidence type="ECO:0000313" key="3">
    <source>
        <dbReference type="Proteomes" id="UP000297938"/>
    </source>
</evidence>
<dbReference type="Proteomes" id="UP000297938">
    <property type="component" value="Unassembled WGS sequence"/>
</dbReference>
<protein>
    <submittedName>
        <fullName evidence="2">Uncharacterized protein</fullName>
    </submittedName>
</protein>
<keyword evidence="1" id="KW-0812">Transmembrane</keyword>
<reference evidence="2 3" key="1">
    <citation type="journal article" date="2018" name="Int. J. Food Microbiol.">
        <title>Growth of Carnobacterium spp. isolated from chilled vacuum-packaged meat under relevant acidic conditions.</title>
        <authorList>
            <person name="Zhang P."/>
            <person name="Badoni M."/>
            <person name="Ganzle M."/>
            <person name="Yang X."/>
        </authorList>
    </citation>
    <scope>NUCLEOTIDE SEQUENCE [LARGE SCALE GENOMIC DNA]</scope>
    <source>
        <strain evidence="2 3">B2</strain>
    </source>
</reference>
<evidence type="ECO:0000256" key="1">
    <source>
        <dbReference type="SAM" id="Phobius"/>
    </source>
</evidence>
<evidence type="ECO:0000313" key="2">
    <source>
        <dbReference type="EMBL" id="TFJ28990.1"/>
    </source>
</evidence>
<comment type="caution">
    <text evidence="2">The sequence shown here is derived from an EMBL/GenBank/DDBJ whole genome shotgun (WGS) entry which is preliminary data.</text>
</comment>
<keyword evidence="1" id="KW-1133">Transmembrane helix</keyword>
<sequence length="249" mass="29857">MKIKKKYKIIMIASIVMALSLTVSLILDERNYQEFLKKTKKEIIEGYEKGYPGEKFEIYSVEIVRGFFSRKEYFDLKNLNDGIEFRSAGLKDKKKDRYYLKKLEKEAKLEMEKRLEAVFLRPVLFSLNIGPSEKYYELGKSYFEMLDYCQQNQEVTDDFSLRIYVLTDEEKMDWTVERNKMYQVYQNIIVQYKDAIDDYYFLSISYVKPNVKTKEDQTNFTKNELLKKSFLDHRVEINSAEDIQLEDVD</sequence>
<gene>
    <name evidence="2" type="ORF">CKN69_02095</name>
</gene>
<feature type="transmembrane region" description="Helical" evidence="1">
    <location>
        <begin position="7"/>
        <end position="27"/>
    </location>
</feature>
<accession>A0A7Z8D0K6</accession>
<dbReference type="RefSeq" id="WP_135025629.1">
    <property type="nucleotide sequence ID" value="NZ_JBFUWK010000004.1"/>
</dbReference>